<evidence type="ECO:0000313" key="3">
    <source>
        <dbReference type="Proteomes" id="UP000235731"/>
    </source>
</evidence>
<name>A0A2N7PLG7_9BACT</name>
<organism evidence="2 3">
    <name type="scientific">Caldimicrobium thiodismutans</name>
    <dbReference type="NCBI Taxonomy" id="1653476"/>
    <lineage>
        <taxon>Bacteria</taxon>
        <taxon>Pseudomonadati</taxon>
        <taxon>Thermodesulfobacteriota</taxon>
        <taxon>Thermodesulfobacteria</taxon>
        <taxon>Thermodesulfobacteriales</taxon>
        <taxon>Thermodesulfobacteriaceae</taxon>
        <taxon>Caldimicrobium</taxon>
    </lineage>
</organism>
<evidence type="ECO:0008006" key="4">
    <source>
        <dbReference type="Google" id="ProtNLM"/>
    </source>
</evidence>
<proteinExistence type="predicted"/>
<accession>A0A2N7PLG7</accession>
<keyword evidence="1" id="KW-1133">Transmembrane helix</keyword>
<dbReference type="AlphaFoldDB" id="A0A2N7PLG7"/>
<reference evidence="2 3" key="1">
    <citation type="submission" date="2018-01" db="EMBL/GenBank/DDBJ databases">
        <title>Metagenomic assembled genomes from two thermal pools in the Uzon Caldera, Kamchatka, Russia.</title>
        <authorList>
            <person name="Wilkins L."/>
            <person name="Ettinger C."/>
        </authorList>
    </citation>
    <scope>NUCLEOTIDE SEQUENCE [LARGE SCALE GENOMIC DNA]</scope>
    <source>
        <strain evidence="2">ZAV-15</strain>
    </source>
</reference>
<dbReference type="EMBL" id="PNIE01000007">
    <property type="protein sequence ID" value="PMP64428.1"/>
    <property type="molecule type" value="Genomic_DNA"/>
</dbReference>
<dbReference type="PROSITE" id="PS00409">
    <property type="entry name" value="PROKAR_NTER_METHYL"/>
    <property type="match status" value="1"/>
</dbReference>
<dbReference type="Proteomes" id="UP000235731">
    <property type="component" value="Unassembled WGS sequence"/>
</dbReference>
<comment type="caution">
    <text evidence="2">The sequence shown here is derived from an EMBL/GenBank/DDBJ whole genome shotgun (WGS) entry which is preliminary data.</text>
</comment>
<keyword evidence="1" id="KW-0472">Membrane</keyword>
<gene>
    <name evidence="2" type="ORF">C0197_00450</name>
</gene>
<dbReference type="InterPro" id="IPR012902">
    <property type="entry name" value="N_methyl_site"/>
</dbReference>
<keyword evidence="1" id="KW-0812">Transmembrane</keyword>
<evidence type="ECO:0000256" key="1">
    <source>
        <dbReference type="SAM" id="Phobius"/>
    </source>
</evidence>
<feature type="transmembrane region" description="Helical" evidence="1">
    <location>
        <begin position="12"/>
        <end position="37"/>
    </location>
</feature>
<evidence type="ECO:0000313" key="2">
    <source>
        <dbReference type="EMBL" id="PMP64428.1"/>
    </source>
</evidence>
<sequence length="196" mass="22241">MKKERKKERSSGISLIEVLLAFLLLIIIVTGVSFGIIQLNQRIKQLELHRTARELIERIKSELSTYSYSNFSSLEIKYPNGTCEFSNGSLVGCSFEPDCYNSTYNFANCWSLTSPRCLYCLNKQNLEPASGNSPICNTGYPIRVGYSIAEVNIKPTEEDPPVSIGRAICVRVEFEDPISKENKAYYQLIFIKKDEK</sequence>
<protein>
    <recommendedName>
        <fullName evidence="4">Type II secretion system protein</fullName>
    </recommendedName>
</protein>